<dbReference type="InterPro" id="IPR032675">
    <property type="entry name" value="LRR_dom_sf"/>
</dbReference>
<dbReference type="SUPFAM" id="SSF52047">
    <property type="entry name" value="RNI-like"/>
    <property type="match status" value="1"/>
</dbReference>
<dbReference type="Gene3D" id="3.80.10.10">
    <property type="entry name" value="Ribonuclease Inhibitor"/>
    <property type="match status" value="1"/>
</dbReference>
<dbReference type="EMBL" id="KV442078">
    <property type="protein sequence ID" value="OAQ25501.1"/>
    <property type="molecule type" value="Genomic_DNA"/>
</dbReference>
<evidence type="ECO:0000313" key="2">
    <source>
        <dbReference type="EMBL" id="OAQ25501.1"/>
    </source>
</evidence>
<name>A0A197JLY2_9FUNG</name>
<proteinExistence type="predicted"/>
<feature type="compositionally biased region" description="Polar residues" evidence="1">
    <location>
        <begin position="306"/>
        <end position="316"/>
    </location>
</feature>
<feature type="non-terminal residue" evidence="2">
    <location>
        <position position="1"/>
    </location>
</feature>
<sequence>HFFLSLFTSPSIFPSFLPSLLPSSSLLPSFPLQLARTQPLTIKIKITPMDSLPEECIVQVLAFVASSPRSLHALLLTNRTLFRLSAAILYHNPFEYLERHVADIQDRQAQQVKVLRLLLACIPDTLDAITTASATTNTPLPGFRRPTIDYLSLYNCHFEKLLHFLIIPALSRIPSAAFASVPTLSAHQDQSVSSGQSTQQSHAQPRRLLPGLTGLHTHIHLGLVGHTPQHIHTIGYSIHGLSSLLPLVHQLSRLVRLELYKKSDRREISTATDFILAHRRNHQTLQEIKIKSAGAAKKRRMKGDPNTANDDQPDFSPSIQPMDQSDLSPLIQAMGQPRVIDVSNWADADLYLHLFPLEQCCVLQMRQGLSRSASSLPVDILARLFNAKVLRLPAFHQDMFSWAVGRESTGSAEATLERGLGLPSVTSISLYGLDSHMIPAFADAVAAFHPTLQTLIGLSSFDKPSTLVLGWSQSLPRLTRLDLEGTIALQFDLECLSLCTVIRDLRLNIGRKIPESWNSSLKAQQLAQVSPSLRSLDIAGWWRLPSSCFTETLLPVFQRLWKLNVMWCDGPTVDVLLQFIDKLPSLTWLGIIATQQEHDLVLEQCATSNPFLEIDVHIKDE</sequence>
<accession>A0A197JLY2</accession>
<evidence type="ECO:0000313" key="3">
    <source>
        <dbReference type="Proteomes" id="UP000078512"/>
    </source>
</evidence>
<dbReference type="OrthoDB" id="423607at2759"/>
<dbReference type="Proteomes" id="UP000078512">
    <property type="component" value="Unassembled WGS sequence"/>
</dbReference>
<keyword evidence="3" id="KW-1185">Reference proteome</keyword>
<dbReference type="AlphaFoldDB" id="A0A197JLY2"/>
<evidence type="ECO:0008006" key="4">
    <source>
        <dbReference type="Google" id="ProtNLM"/>
    </source>
</evidence>
<protein>
    <recommendedName>
        <fullName evidence="4">F-box domain-containing protein</fullName>
    </recommendedName>
</protein>
<evidence type="ECO:0000256" key="1">
    <source>
        <dbReference type="SAM" id="MobiDB-lite"/>
    </source>
</evidence>
<gene>
    <name evidence="2" type="ORF">K457DRAFT_758735</name>
</gene>
<reference evidence="2 3" key="1">
    <citation type="submission" date="2016-05" db="EMBL/GenBank/DDBJ databases">
        <title>Genome sequencing reveals origins of a unique bacterial endosymbiosis in the earliest lineages of terrestrial Fungi.</title>
        <authorList>
            <consortium name="DOE Joint Genome Institute"/>
            <person name="Uehling J."/>
            <person name="Gryganskyi A."/>
            <person name="Hameed K."/>
            <person name="Tschaplinski T."/>
            <person name="Misztal P."/>
            <person name="Wu S."/>
            <person name="Desiro A."/>
            <person name="Vande Pol N."/>
            <person name="Du Z.-Y."/>
            <person name="Zienkiewicz A."/>
            <person name="Zienkiewicz K."/>
            <person name="Morin E."/>
            <person name="Tisserant E."/>
            <person name="Splivallo R."/>
            <person name="Hainaut M."/>
            <person name="Henrissat B."/>
            <person name="Ohm R."/>
            <person name="Kuo A."/>
            <person name="Yan J."/>
            <person name="Lipzen A."/>
            <person name="Nolan M."/>
            <person name="Labutti K."/>
            <person name="Barry K."/>
            <person name="Goldstein A."/>
            <person name="Labbe J."/>
            <person name="Schadt C."/>
            <person name="Tuskan G."/>
            <person name="Grigoriev I."/>
            <person name="Martin F."/>
            <person name="Vilgalys R."/>
            <person name="Bonito G."/>
        </authorList>
    </citation>
    <scope>NUCLEOTIDE SEQUENCE [LARGE SCALE GENOMIC DNA]</scope>
    <source>
        <strain evidence="2 3">AG-77</strain>
    </source>
</reference>
<feature type="region of interest" description="Disordered" evidence="1">
    <location>
        <begin position="292"/>
        <end position="316"/>
    </location>
</feature>
<organism evidence="2 3">
    <name type="scientific">Linnemannia elongata AG-77</name>
    <dbReference type="NCBI Taxonomy" id="1314771"/>
    <lineage>
        <taxon>Eukaryota</taxon>
        <taxon>Fungi</taxon>
        <taxon>Fungi incertae sedis</taxon>
        <taxon>Mucoromycota</taxon>
        <taxon>Mortierellomycotina</taxon>
        <taxon>Mortierellomycetes</taxon>
        <taxon>Mortierellales</taxon>
        <taxon>Mortierellaceae</taxon>
        <taxon>Linnemannia</taxon>
    </lineage>
</organism>